<proteinExistence type="predicted"/>
<comment type="caution">
    <text evidence="1">The sequence shown here is derived from an EMBL/GenBank/DDBJ whole genome shotgun (WGS) entry which is preliminary data.</text>
</comment>
<dbReference type="EMBL" id="CACRXK020010157">
    <property type="protein sequence ID" value="CAB4018764.1"/>
    <property type="molecule type" value="Genomic_DNA"/>
</dbReference>
<evidence type="ECO:0000313" key="1">
    <source>
        <dbReference type="EMBL" id="CAB4018764.1"/>
    </source>
</evidence>
<feature type="non-terminal residue" evidence="1">
    <location>
        <position position="100"/>
    </location>
</feature>
<evidence type="ECO:0000313" key="2">
    <source>
        <dbReference type="Proteomes" id="UP001152795"/>
    </source>
</evidence>
<protein>
    <submittedName>
        <fullName evidence="1">Uncharacterized transposon-derived</fullName>
    </submittedName>
</protein>
<dbReference type="OrthoDB" id="5977502at2759"/>
<gene>
    <name evidence="1" type="ORF">PACLA_8A052504</name>
</gene>
<keyword evidence="2" id="KW-1185">Reference proteome</keyword>
<accession>A0A7D9EUL7</accession>
<reference evidence="1" key="1">
    <citation type="submission" date="2020-04" db="EMBL/GenBank/DDBJ databases">
        <authorList>
            <person name="Alioto T."/>
            <person name="Alioto T."/>
            <person name="Gomez Garrido J."/>
        </authorList>
    </citation>
    <scope>NUCLEOTIDE SEQUENCE</scope>
    <source>
        <strain evidence="1">A484AB</strain>
    </source>
</reference>
<sequence length="100" mass="10969">MLGFVGKEIKIVKTIASPYVADLHGFMAIYVYCDIVQPQIVGNTSAKLLKSIPVKGKLGDVITKTSTNIQYVSVQTKLFEDVEIVLWNDTGNPVPSERGK</sequence>
<name>A0A7D9EUL7_PARCT</name>
<dbReference type="Proteomes" id="UP001152795">
    <property type="component" value="Unassembled WGS sequence"/>
</dbReference>
<organism evidence="1 2">
    <name type="scientific">Paramuricea clavata</name>
    <name type="common">Red gorgonian</name>
    <name type="synonym">Violescent sea-whip</name>
    <dbReference type="NCBI Taxonomy" id="317549"/>
    <lineage>
        <taxon>Eukaryota</taxon>
        <taxon>Metazoa</taxon>
        <taxon>Cnidaria</taxon>
        <taxon>Anthozoa</taxon>
        <taxon>Octocorallia</taxon>
        <taxon>Malacalcyonacea</taxon>
        <taxon>Plexauridae</taxon>
        <taxon>Paramuricea</taxon>
    </lineage>
</organism>
<dbReference type="AlphaFoldDB" id="A0A7D9EUL7"/>